<dbReference type="EMBL" id="CP001390">
    <property type="protein sequence ID" value="ACM19500.1"/>
    <property type="molecule type" value="Genomic_DNA"/>
</dbReference>
<sequence>MKKLISSFAVLTLLVAANAYAGVWNPSVHISEIEVNSDVAGAGSRAFLILQEGAASKPACGAATPYVQLQGTTENIRNLIGIATTAFINSRPVGVFFDGTCTGPYANVAGLALR</sequence>
<feature type="chain" id="PRO_5002888915" evidence="1">
    <location>
        <begin position="22"/>
        <end position="114"/>
    </location>
</feature>
<proteinExistence type="predicted"/>
<keyword evidence="1" id="KW-0732">Signal</keyword>
<name>B9M390_GEODF</name>
<evidence type="ECO:0000256" key="1">
    <source>
        <dbReference type="SAM" id="SignalP"/>
    </source>
</evidence>
<organism evidence="2 3">
    <name type="scientific">Geotalea daltonii (strain DSM 22248 / JCM 15807 / FRC-32)</name>
    <name type="common">Geobacter daltonii</name>
    <dbReference type="NCBI Taxonomy" id="316067"/>
    <lineage>
        <taxon>Bacteria</taxon>
        <taxon>Pseudomonadati</taxon>
        <taxon>Thermodesulfobacteriota</taxon>
        <taxon>Desulfuromonadia</taxon>
        <taxon>Geobacterales</taxon>
        <taxon>Geobacteraceae</taxon>
        <taxon>Geotalea</taxon>
    </lineage>
</organism>
<dbReference type="KEGG" id="geo:Geob_1140"/>
<gene>
    <name evidence="2" type="ordered locus">Geob_1140</name>
</gene>
<dbReference type="Proteomes" id="UP000007721">
    <property type="component" value="Chromosome"/>
</dbReference>
<feature type="signal peptide" evidence="1">
    <location>
        <begin position="1"/>
        <end position="21"/>
    </location>
</feature>
<evidence type="ECO:0000313" key="3">
    <source>
        <dbReference type="Proteomes" id="UP000007721"/>
    </source>
</evidence>
<dbReference type="HOGENOM" id="CLU_2117516_0_0_7"/>
<keyword evidence="3" id="KW-1185">Reference proteome</keyword>
<accession>B9M390</accession>
<dbReference type="RefSeq" id="WP_012646229.1">
    <property type="nucleotide sequence ID" value="NC_011979.1"/>
</dbReference>
<protein>
    <submittedName>
        <fullName evidence="2">Uncharacterized protein</fullName>
    </submittedName>
</protein>
<evidence type="ECO:0000313" key="2">
    <source>
        <dbReference type="EMBL" id="ACM19500.1"/>
    </source>
</evidence>
<dbReference type="AlphaFoldDB" id="B9M390"/>
<reference evidence="2 3" key="1">
    <citation type="submission" date="2009-01" db="EMBL/GenBank/DDBJ databases">
        <title>Complete sequence of Geobacter sp. FRC-32.</title>
        <authorList>
            <consortium name="US DOE Joint Genome Institute"/>
            <person name="Lucas S."/>
            <person name="Copeland A."/>
            <person name="Lapidus A."/>
            <person name="Glavina del Rio T."/>
            <person name="Dalin E."/>
            <person name="Tice H."/>
            <person name="Bruce D."/>
            <person name="Goodwin L."/>
            <person name="Pitluck S."/>
            <person name="Saunders E."/>
            <person name="Brettin T."/>
            <person name="Detter J.C."/>
            <person name="Han C."/>
            <person name="Larimer F."/>
            <person name="Land M."/>
            <person name="Hauser L."/>
            <person name="Kyrpides N."/>
            <person name="Ovchinnikova G."/>
            <person name="Kostka J."/>
            <person name="Richardson P."/>
        </authorList>
    </citation>
    <scope>NUCLEOTIDE SEQUENCE [LARGE SCALE GENOMIC DNA]</scope>
    <source>
        <strain evidence="3">DSM 22248 / JCM 15807 / FRC-32</strain>
    </source>
</reference>